<dbReference type="EMBL" id="JACFYJ010000002">
    <property type="protein sequence ID" value="MEI5996060.1"/>
    <property type="molecule type" value="Genomic_DNA"/>
</dbReference>
<dbReference type="CDD" id="cd00090">
    <property type="entry name" value="HTH_ARSR"/>
    <property type="match status" value="1"/>
</dbReference>
<dbReference type="Proteomes" id="UP001386437">
    <property type="component" value="Unassembled WGS sequence"/>
</dbReference>
<dbReference type="SUPFAM" id="SSF46785">
    <property type="entry name" value="Winged helix' DNA-binding domain"/>
    <property type="match status" value="1"/>
</dbReference>
<dbReference type="Gene3D" id="1.10.10.10">
    <property type="entry name" value="Winged helix-like DNA-binding domain superfamily/Winged helix DNA-binding domain"/>
    <property type="match status" value="1"/>
</dbReference>
<keyword evidence="2" id="KW-1185">Reference proteome</keyword>
<evidence type="ECO:0000313" key="2">
    <source>
        <dbReference type="Proteomes" id="UP001386437"/>
    </source>
</evidence>
<proteinExistence type="predicted"/>
<dbReference type="InterPro" id="IPR036388">
    <property type="entry name" value="WH-like_DNA-bd_sf"/>
</dbReference>
<accession>A0ABU8IKL8</accession>
<organism evidence="1 2">
    <name type="scientific">Paraburkholderia bengalensis</name>
    <dbReference type="NCBI Taxonomy" id="2747562"/>
    <lineage>
        <taxon>Bacteria</taxon>
        <taxon>Pseudomonadati</taxon>
        <taxon>Pseudomonadota</taxon>
        <taxon>Betaproteobacteria</taxon>
        <taxon>Burkholderiales</taxon>
        <taxon>Burkholderiaceae</taxon>
        <taxon>Paraburkholderia</taxon>
    </lineage>
</organism>
<reference evidence="1 2" key="1">
    <citation type="journal article" date="2022" name="Arch. Microbiol.">
        <title>Paraburkholderia bengalensis sp. nov. isolated from roots of Oryza sativa, IR64.</title>
        <authorList>
            <person name="Nag P."/>
            <person name="Mondal N."/>
            <person name="Sarkar J."/>
            <person name="Das S."/>
        </authorList>
    </citation>
    <scope>NUCLEOTIDE SEQUENCE [LARGE SCALE GENOMIC DNA]</scope>
    <source>
        <strain evidence="1 2">IR64_4_BI</strain>
    </source>
</reference>
<comment type="caution">
    <text evidence="1">The sequence shown here is derived from an EMBL/GenBank/DDBJ whole genome shotgun (WGS) entry which is preliminary data.</text>
</comment>
<sequence length="208" mass="23059">MRPITNWDLVEAREAVRQAAFGLARSGAFDGWQDVWRALRGRFDIDQLARIFENPLSQLDIDQRCKRARNPSLVGCREERQYPQMARDESRPVATWIPAPLDCKTRRAPGLAERIVALLADGSECTAVHLAEQLDTSRGEVLRALRPLVNDGLLQVKRCLVGPHGGRGARVFACAAARLDCDERGMRAPWGQADPVVAAAMDAVARHN</sequence>
<dbReference type="InterPro" id="IPR011991">
    <property type="entry name" value="ArsR-like_HTH"/>
</dbReference>
<dbReference type="InterPro" id="IPR036390">
    <property type="entry name" value="WH_DNA-bd_sf"/>
</dbReference>
<evidence type="ECO:0000313" key="1">
    <source>
        <dbReference type="EMBL" id="MEI5996060.1"/>
    </source>
</evidence>
<protein>
    <submittedName>
        <fullName evidence="1">Winged helix-turn-helix transcriptional regulator</fullName>
    </submittedName>
</protein>
<gene>
    <name evidence="1" type="ORF">H3V53_02180</name>
</gene>
<name>A0ABU8IKL8_9BURK</name>